<dbReference type="RefSeq" id="WP_062831754.1">
    <property type="nucleotide sequence ID" value="NZ_BCSX01000053.1"/>
</dbReference>
<evidence type="ECO:0000313" key="2">
    <source>
        <dbReference type="EMBL" id="GAS92016.1"/>
    </source>
</evidence>
<organism evidence="2 3">
    <name type="scientific">Mycolicibacterium brisbanense</name>
    <dbReference type="NCBI Taxonomy" id="146020"/>
    <lineage>
        <taxon>Bacteria</taxon>
        <taxon>Bacillati</taxon>
        <taxon>Actinomycetota</taxon>
        <taxon>Actinomycetes</taxon>
        <taxon>Mycobacteriales</taxon>
        <taxon>Mycobacteriaceae</taxon>
        <taxon>Mycolicibacterium</taxon>
    </lineage>
</organism>
<gene>
    <name evidence="2" type="ORF">RMCB_6112</name>
</gene>
<evidence type="ECO:0000313" key="3">
    <source>
        <dbReference type="Proteomes" id="UP000069620"/>
    </source>
</evidence>
<feature type="transmembrane region" description="Helical" evidence="1">
    <location>
        <begin position="77"/>
        <end position="97"/>
    </location>
</feature>
<dbReference type="GO" id="GO:0015209">
    <property type="term" value="F:cytosine transmembrane transporter activity"/>
    <property type="evidence" value="ECO:0007669"/>
    <property type="project" value="InterPro"/>
</dbReference>
<feature type="transmembrane region" description="Helical" evidence="1">
    <location>
        <begin position="47"/>
        <end position="70"/>
    </location>
</feature>
<feature type="transmembrane region" description="Helical" evidence="1">
    <location>
        <begin position="430"/>
        <end position="455"/>
    </location>
</feature>
<dbReference type="Gene3D" id="1.10.4160.10">
    <property type="entry name" value="Hydantoin permease"/>
    <property type="match status" value="1"/>
</dbReference>
<feature type="transmembrane region" description="Helical" evidence="1">
    <location>
        <begin position="221"/>
        <end position="241"/>
    </location>
</feature>
<reference evidence="3" key="1">
    <citation type="journal article" date="2016" name="Genome Announc.">
        <title>Draft Genome Sequences of Five Rapidly Growing Mycobacterium Species, M. thermoresistibile, M. fortuitum subsp. acetamidolyticum, M. canariasense, M. brisbanense, and M. novocastrense.</title>
        <authorList>
            <person name="Katahira K."/>
            <person name="Ogura Y."/>
            <person name="Gotoh Y."/>
            <person name="Hayashi T."/>
        </authorList>
    </citation>
    <scope>NUCLEOTIDE SEQUENCE [LARGE SCALE GENOMIC DNA]</scope>
    <source>
        <strain evidence="3">JCM15654</strain>
    </source>
</reference>
<keyword evidence="3" id="KW-1185">Reference proteome</keyword>
<dbReference type="InterPro" id="IPR030191">
    <property type="entry name" value="CodB"/>
</dbReference>
<feature type="transmembrane region" description="Helical" evidence="1">
    <location>
        <begin position="359"/>
        <end position="377"/>
    </location>
</feature>
<dbReference type="GO" id="GO:0005886">
    <property type="term" value="C:plasma membrane"/>
    <property type="evidence" value="ECO:0007669"/>
    <property type="project" value="TreeGrafter"/>
</dbReference>
<evidence type="ECO:0000256" key="1">
    <source>
        <dbReference type="SAM" id="Phobius"/>
    </source>
</evidence>
<feature type="transmembrane region" description="Helical" evidence="1">
    <location>
        <begin position="461"/>
        <end position="480"/>
    </location>
</feature>
<keyword evidence="1" id="KW-0472">Membrane</keyword>
<feature type="transmembrane region" description="Helical" evidence="1">
    <location>
        <begin position="117"/>
        <end position="137"/>
    </location>
</feature>
<dbReference type="OrthoDB" id="9810730at2"/>
<feature type="transmembrane region" description="Helical" evidence="1">
    <location>
        <begin position="261"/>
        <end position="278"/>
    </location>
</feature>
<sequence>MTQELGSKPPEELAEADLDTMTATRETLEDYTLRFAPRSYRKWSTRVVGISALGGIAYLADFAIGANVGISYGTTNALWGILIFAVVIFLTGFPVAYYSARYNIDLDLVTRGSGFGYYGSVVTNVIFATFTFIFFALEGSIMAQGLKLGLHIPLSLGYAVSTLIIFPLVIYGMKVLSTLQVWTTPLWLILMVAPFVYLVVTHPESVGQFFAYQGENGKGGFDLGSTLLAAGVCLSLIAQIAEQNDYLRFMPPQTPENKRSWWTWLILAGPGWVFFGAIKQIVGLFLAVYLIANVADSAGIANQPVHQFLEIYQNFLPGWLAMTLAVALVVISQIKINVTNAYSGSLAWTNSFTRVTKHYPGRIVFLGVNLLIALILMEADMFSFLNTILGFYANCGMAWVVVVASDIVFNKYVLKLSPKEPEFRRGMLYAFNPVGFGSMLLAAGLSVLAFFGGLGETVRPYSPLVAIGLGVVLPPILAVATKGRYYLRRTDDGIDLPMFDEFGNPSGEHLKCHVCHHDYERPDMLRCETHDAFVCSLCLSTDKVADHVLPTSAP</sequence>
<dbReference type="PANTHER" id="PTHR30569:SF0">
    <property type="entry name" value="CYTOSINE PERMEASE"/>
    <property type="match status" value="1"/>
</dbReference>
<feature type="transmembrane region" description="Helical" evidence="1">
    <location>
        <begin position="179"/>
        <end position="200"/>
    </location>
</feature>
<dbReference type="EMBL" id="BCSX01000053">
    <property type="protein sequence ID" value="GAS92016.1"/>
    <property type="molecule type" value="Genomic_DNA"/>
</dbReference>
<protein>
    <submittedName>
        <fullName evidence="2">Integral membrane protein</fullName>
    </submittedName>
</protein>
<keyword evidence="1" id="KW-1133">Transmembrane helix</keyword>
<dbReference type="STRING" id="146020.RMCB_6112"/>
<proteinExistence type="predicted"/>
<dbReference type="AlphaFoldDB" id="A0A100W5J1"/>
<dbReference type="Proteomes" id="UP000069620">
    <property type="component" value="Unassembled WGS sequence"/>
</dbReference>
<feature type="transmembrane region" description="Helical" evidence="1">
    <location>
        <begin position="317"/>
        <end position="338"/>
    </location>
</feature>
<accession>A0A100W5J1</accession>
<feature type="transmembrane region" description="Helical" evidence="1">
    <location>
        <begin position="285"/>
        <end position="305"/>
    </location>
</feature>
<dbReference type="PANTHER" id="PTHR30569">
    <property type="entry name" value="CYTOSINE TRANSPORTER CODB"/>
    <property type="match status" value="1"/>
</dbReference>
<keyword evidence="1" id="KW-0812">Transmembrane</keyword>
<name>A0A100W5J1_9MYCO</name>
<feature type="transmembrane region" description="Helical" evidence="1">
    <location>
        <begin position="149"/>
        <end position="173"/>
    </location>
</feature>
<feature type="transmembrane region" description="Helical" evidence="1">
    <location>
        <begin position="389"/>
        <end position="409"/>
    </location>
</feature>
<comment type="caution">
    <text evidence="2">The sequence shown here is derived from an EMBL/GenBank/DDBJ whole genome shotgun (WGS) entry which is preliminary data.</text>
</comment>
<reference evidence="3" key="2">
    <citation type="submission" date="2016-02" db="EMBL/GenBank/DDBJ databases">
        <title>Draft genome sequence of five rapidly growing Mycobacterium species.</title>
        <authorList>
            <person name="Katahira K."/>
            <person name="Gotou Y."/>
            <person name="Iida K."/>
            <person name="Ogura Y."/>
            <person name="Hayashi T."/>
        </authorList>
    </citation>
    <scope>NUCLEOTIDE SEQUENCE [LARGE SCALE GENOMIC DNA]</scope>
    <source>
        <strain evidence="3">JCM15654</strain>
    </source>
</reference>